<comment type="function">
    <text evidence="5">O-methyltransferase required for two non-consecutive steps during ubiquinone biosynthesis. Catalyzes the 2 O-methylation of 3,4-dihydroxy-5-(all-trans-polyprenyl)benzoic acid into 4-hydroxy-3-methoxy-5-(all-trans-polyprenyl)benzoic acid. Also catalyzes the last step of ubiquinone biosynthesis by mediating methylation of 3-demethylubiquinone into ubiquinone. Also able to mediate the methylation of 3-demethylubiquinol into ubiquinol.</text>
</comment>
<comment type="caution">
    <text evidence="7">The sequence shown here is derived from an EMBL/GenBank/DDBJ whole genome shotgun (WGS) entry which is preliminary data.</text>
</comment>
<dbReference type="EC" id="2.1.1.-" evidence="5"/>
<feature type="binding site" evidence="5">
    <location>
        <position position="207"/>
    </location>
    <ligand>
        <name>Mg(2+)</name>
        <dbReference type="ChEBI" id="CHEBI:18420"/>
    </ligand>
</feature>
<evidence type="ECO:0000256" key="6">
    <source>
        <dbReference type="SAM" id="MobiDB-lite"/>
    </source>
</evidence>
<comment type="catalytic activity">
    <reaction evidence="5">
        <text>a 3-demethylubiquinol + S-adenosyl-L-methionine = a ubiquinol + S-adenosyl-L-homocysteine + H(+)</text>
        <dbReference type="Rhea" id="RHEA:44380"/>
        <dbReference type="Rhea" id="RHEA-COMP:9566"/>
        <dbReference type="Rhea" id="RHEA-COMP:10914"/>
        <dbReference type="ChEBI" id="CHEBI:15378"/>
        <dbReference type="ChEBI" id="CHEBI:17976"/>
        <dbReference type="ChEBI" id="CHEBI:57856"/>
        <dbReference type="ChEBI" id="CHEBI:59789"/>
        <dbReference type="ChEBI" id="CHEBI:84422"/>
        <dbReference type="EC" id="2.1.1.64"/>
    </reaction>
</comment>
<evidence type="ECO:0000256" key="1">
    <source>
        <dbReference type="ARBA" id="ARBA00022603"/>
    </source>
</evidence>
<feature type="binding site" evidence="5">
    <location>
        <position position="208"/>
    </location>
    <ligand>
        <name>Mg(2+)</name>
        <dbReference type="ChEBI" id="CHEBI:18420"/>
    </ligand>
</feature>
<feature type="binding site" evidence="5">
    <location>
        <position position="156"/>
    </location>
    <ligand>
        <name>S-adenosyl-L-methionine</name>
        <dbReference type="ChEBI" id="CHEBI:59789"/>
    </ligand>
</feature>
<comment type="cofactor">
    <cofactor evidence="5">
        <name>Mg(2+)</name>
        <dbReference type="ChEBI" id="CHEBI:18420"/>
    </cofactor>
</comment>
<dbReference type="PANTHER" id="PTHR43464">
    <property type="entry name" value="METHYLTRANSFERASE"/>
    <property type="match status" value="1"/>
</dbReference>
<dbReference type="GO" id="GO:0010420">
    <property type="term" value="F:polyprenyldihydroxybenzoate methyltransferase activity"/>
    <property type="evidence" value="ECO:0007669"/>
    <property type="project" value="UniProtKB-UniRule"/>
</dbReference>
<keyword evidence="5" id="KW-0479">Metal-binding</keyword>
<dbReference type="SUPFAM" id="SSF53335">
    <property type="entry name" value="S-adenosyl-L-methionine-dependent methyltransferases"/>
    <property type="match status" value="1"/>
</dbReference>
<comment type="subcellular location">
    <subcellularLocation>
        <location evidence="5">Mitochondrion inner membrane</location>
        <topology evidence="5">Peripheral membrane protein</topology>
        <orientation evidence="5">Matrix side</orientation>
    </subcellularLocation>
</comment>
<evidence type="ECO:0000256" key="2">
    <source>
        <dbReference type="ARBA" id="ARBA00022679"/>
    </source>
</evidence>
<evidence type="ECO:0000256" key="4">
    <source>
        <dbReference type="ARBA" id="ARBA00022691"/>
    </source>
</evidence>
<dbReference type="OrthoDB" id="6815431at2759"/>
<dbReference type="InterPro" id="IPR010233">
    <property type="entry name" value="UbiG_MeTrfase"/>
</dbReference>
<reference evidence="7 8" key="1">
    <citation type="submission" date="2018-04" db="EMBL/GenBank/DDBJ databases">
        <authorList>
            <person name="Zhang X."/>
            <person name="Yuan J."/>
            <person name="Li F."/>
            <person name="Xiang J."/>
        </authorList>
    </citation>
    <scope>NUCLEOTIDE SEQUENCE [LARGE SCALE GENOMIC DNA]</scope>
    <source>
        <tissue evidence="7">Muscle</tissue>
    </source>
</reference>
<dbReference type="EC" id="2.1.1.64" evidence="5"/>
<dbReference type="EMBL" id="QCYY01001570">
    <property type="protein sequence ID" value="ROT77068.1"/>
    <property type="molecule type" value="Genomic_DNA"/>
</dbReference>
<feature type="compositionally biased region" description="Polar residues" evidence="6">
    <location>
        <begin position="40"/>
        <end position="50"/>
    </location>
</feature>
<proteinExistence type="inferred from homology"/>
<feature type="binding site" evidence="5">
    <location>
        <position position="204"/>
    </location>
    <ligand>
        <name>Mg(2+)</name>
        <dbReference type="ChEBI" id="CHEBI:18420"/>
    </ligand>
</feature>
<dbReference type="GO" id="GO:0031314">
    <property type="term" value="C:extrinsic component of mitochondrial inner membrane"/>
    <property type="evidence" value="ECO:0007669"/>
    <property type="project" value="UniProtKB-UniRule"/>
</dbReference>
<evidence type="ECO:0000313" key="7">
    <source>
        <dbReference type="EMBL" id="ROT77068.1"/>
    </source>
</evidence>
<dbReference type="Proteomes" id="UP000283509">
    <property type="component" value="Unassembled WGS sequence"/>
</dbReference>
<evidence type="ECO:0000256" key="3">
    <source>
        <dbReference type="ARBA" id="ARBA00022688"/>
    </source>
</evidence>
<dbReference type="UniPathway" id="UPA00232"/>
<feature type="binding site" evidence="5">
    <location>
        <position position="101"/>
    </location>
    <ligand>
        <name>S-adenosyl-L-methionine</name>
        <dbReference type="ChEBI" id="CHEBI:59789"/>
    </ligand>
</feature>
<evidence type="ECO:0000256" key="5">
    <source>
        <dbReference type="HAMAP-Rule" id="MF_03190"/>
    </source>
</evidence>
<keyword evidence="5" id="KW-0460">Magnesium</keyword>
<feature type="binding site" evidence="5">
    <location>
        <position position="135"/>
    </location>
    <ligand>
        <name>S-adenosyl-L-methionine</name>
        <dbReference type="ChEBI" id="CHEBI:59789"/>
    </ligand>
</feature>
<keyword evidence="2 5" id="KW-0808">Transferase</keyword>
<dbReference type="NCBIfam" id="TIGR01983">
    <property type="entry name" value="UbiG"/>
    <property type="match status" value="1"/>
</dbReference>
<dbReference type="GO" id="GO:0061542">
    <property type="term" value="F:3-demethylubiquinol 3-O-methyltransferase activity"/>
    <property type="evidence" value="ECO:0007669"/>
    <property type="project" value="UniProtKB-UniRule"/>
</dbReference>
<accession>A0A3R7P6T8</accession>
<dbReference type="EC" id="2.1.1.114" evidence="5"/>
<dbReference type="GO" id="GO:0046872">
    <property type="term" value="F:metal ion binding"/>
    <property type="evidence" value="ECO:0007669"/>
    <property type="project" value="UniProtKB-KW"/>
</dbReference>
<dbReference type="STRING" id="6689.A0A3R7P6T8"/>
<sequence length="315" mass="35036">MLGRITSSLATRGLQRLLISRTPACAERLQWSSIPREVSTSTSSFQQHEQSIQKDNTDFTAKNGKETTYVEEEVAKFRLMASSWWDPHGDCKPLHSLNKLRVSMICDGLIQSGIAKPEYAEGPTPLKGLKILDVGCGGGILCEPLARLGASVVGLDAAEENITVAKLHAEQDPKVHQNVEYLYGTIEEHAERVNETYDAVIASEVLEHVESTDLFLSTCAETIKPGGSFFITTINKTPFSWVGGIAIAEYVLHLLPPGTHDWNKFIPRQELLFVLEKYGFVTRLVHGMGYNPLTNSWFWLSDTSINYAIHCVKEK</sequence>
<keyword evidence="1 5" id="KW-0489">Methyltransferase</keyword>
<comment type="subunit">
    <text evidence="5">Component of a multi-subunit COQ enzyme complex.</text>
</comment>
<comment type="pathway">
    <text evidence="5">Cofactor biosynthesis; ubiquinone biosynthesis.</text>
</comment>
<organism evidence="7 8">
    <name type="scientific">Penaeus vannamei</name>
    <name type="common">Whiteleg shrimp</name>
    <name type="synonym">Litopenaeus vannamei</name>
    <dbReference type="NCBI Taxonomy" id="6689"/>
    <lineage>
        <taxon>Eukaryota</taxon>
        <taxon>Metazoa</taxon>
        <taxon>Ecdysozoa</taxon>
        <taxon>Arthropoda</taxon>
        <taxon>Crustacea</taxon>
        <taxon>Multicrustacea</taxon>
        <taxon>Malacostraca</taxon>
        <taxon>Eumalacostraca</taxon>
        <taxon>Eucarida</taxon>
        <taxon>Decapoda</taxon>
        <taxon>Dendrobranchiata</taxon>
        <taxon>Penaeoidea</taxon>
        <taxon>Penaeidae</taxon>
        <taxon>Penaeus</taxon>
    </lineage>
</organism>
<keyword evidence="5" id="KW-0496">Mitochondrion</keyword>
<gene>
    <name evidence="7" type="ORF">C7M84_004307</name>
</gene>
<keyword evidence="8" id="KW-1185">Reference proteome</keyword>
<dbReference type="Gene3D" id="3.40.50.150">
    <property type="entry name" value="Vaccinia Virus protein VP39"/>
    <property type="match status" value="1"/>
</dbReference>
<dbReference type="Pfam" id="PF13489">
    <property type="entry name" value="Methyltransf_23"/>
    <property type="match status" value="1"/>
</dbReference>
<keyword evidence="3 5" id="KW-0831">Ubiquinone biosynthesis</keyword>
<dbReference type="InterPro" id="IPR029063">
    <property type="entry name" value="SAM-dependent_MTases_sf"/>
</dbReference>
<comment type="similarity">
    <text evidence="5">Belongs to the class I-like SAM-binding methyltransferase superfamily. UbiG/COQ3 family.</text>
</comment>
<dbReference type="CDD" id="cd02440">
    <property type="entry name" value="AdoMet_MTases"/>
    <property type="match status" value="1"/>
</dbReference>
<comment type="catalytic activity">
    <reaction evidence="5">
        <text>a 3-demethylubiquinone + S-adenosyl-L-methionine = a ubiquinone + S-adenosyl-L-homocysteine</text>
        <dbReference type="Rhea" id="RHEA:81215"/>
        <dbReference type="Rhea" id="RHEA-COMP:9565"/>
        <dbReference type="Rhea" id="RHEA-COMP:19654"/>
        <dbReference type="ChEBI" id="CHEBI:16389"/>
        <dbReference type="ChEBI" id="CHEBI:57856"/>
        <dbReference type="ChEBI" id="CHEBI:59789"/>
        <dbReference type="ChEBI" id="CHEBI:231825"/>
    </reaction>
</comment>
<dbReference type="PANTHER" id="PTHR43464:SF19">
    <property type="entry name" value="UBIQUINONE BIOSYNTHESIS O-METHYLTRANSFERASE, MITOCHONDRIAL"/>
    <property type="match status" value="1"/>
</dbReference>
<keyword evidence="5" id="KW-0472">Membrane</keyword>
<feature type="binding site" evidence="5">
    <location>
        <position position="203"/>
    </location>
    <ligand>
        <name>S-adenosyl-L-methionine</name>
        <dbReference type="ChEBI" id="CHEBI:59789"/>
    </ligand>
</feature>
<dbReference type="AlphaFoldDB" id="A0A3R7P6T8"/>
<dbReference type="GO" id="GO:0120537">
    <property type="term" value="F:3-demethylubiquinone 3-O-methyltransferase activity"/>
    <property type="evidence" value="ECO:0007669"/>
    <property type="project" value="RHEA"/>
</dbReference>
<feature type="region of interest" description="Disordered" evidence="6">
    <location>
        <begin position="40"/>
        <end position="59"/>
    </location>
</feature>
<dbReference type="GO" id="GO:0032259">
    <property type="term" value="P:methylation"/>
    <property type="evidence" value="ECO:0007669"/>
    <property type="project" value="UniProtKB-KW"/>
</dbReference>
<keyword evidence="5" id="KW-0999">Mitochondrion inner membrane</keyword>
<name>A0A3R7P6T8_PENVA</name>
<keyword evidence="4 5" id="KW-0949">S-adenosyl-L-methionine</keyword>
<comment type="catalytic activity">
    <reaction evidence="5">
        <text>a 3,4-dihydroxy-5-(all-trans-polyprenyl)benzoate + S-adenosyl-L-methionine = a 4-hydroxy-3-methoxy-5-(all-trans-polyprenyl)benzoate + S-adenosyl-L-homocysteine + H(+)</text>
        <dbReference type="Rhea" id="RHEA:44452"/>
        <dbReference type="Rhea" id="RHEA-COMP:10930"/>
        <dbReference type="Rhea" id="RHEA-COMP:10931"/>
        <dbReference type="ChEBI" id="CHEBI:15378"/>
        <dbReference type="ChEBI" id="CHEBI:57856"/>
        <dbReference type="ChEBI" id="CHEBI:59789"/>
        <dbReference type="ChEBI" id="CHEBI:64694"/>
        <dbReference type="ChEBI" id="CHEBI:84443"/>
        <dbReference type="EC" id="2.1.1.114"/>
    </reaction>
</comment>
<reference evidence="7 8" key="2">
    <citation type="submission" date="2019-01" db="EMBL/GenBank/DDBJ databases">
        <title>The decoding of complex shrimp genome reveals the adaptation for benthos swimmer, frequently molting mechanism and breeding impact on genome.</title>
        <authorList>
            <person name="Sun Y."/>
            <person name="Gao Y."/>
            <person name="Yu Y."/>
        </authorList>
    </citation>
    <scope>NUCLEOTIDE SEQUENCE [LARGE SCALE GENOMIC DNA]</scope>
    <source>
        <tissue evidence="7">Muscle</tissue>
    </source>
</reference>
<protein>
    <recommendedName>
        <fullName evidence="5">Ubiquinone biosynthesis O-methyltransferase, mitochondrial</fullName>
    </recommendedName>
    <alternativeName>
        <fullName evidence="5">3-demethylubiquinol 3-O-methyltransferase</fullName>
        <ecNumber evidence="5">2.1.1.64</ecNumber>
    </alternativeName>
    <alternativeName>
        <fullName evidence="5">3-demethylubiquinone 3-O-methyltransferase</fullName>
        <ecNumber evidence="5">2.1.1.-</ecNumber>
    </alternativeName>
    <alternativeName>
        <fullName evidence="5">Polyprenyldihydroxybenzoate methyltransferase</fullName>
        <ecNumber evidence="5">2.1.1.114</ecNumber>
    </alternativeName>
</protein>
<evidence type="ECO:0000313" key="8">
    <source>
        <dbReference type="Proteomes" id="UP000283509"/>
    </source>
</evidence>
<dbReference type="HAMAP" id="MF_00472">
    <property type="entry name" value="UbiG"/>
    <property type="match status" value="1"/>
</dbReference>